<dbReference type="InterPro" id="IPR049450">
    <property type="entry name" value="ACOT8-like_C"/>
</dbReference>
<dbReference type="EMBL" id="ML977167">
    <property type="protein sequence ID" value="KAF1984506.1"/>
    <property type="molecule type" value="Genomic_DNA"/>
</dbReference>
<dbReference type="InterPro" id="IPR049449">
    <property type="entry name" value="TesB_ACOT8-like_N"/>
</dbReference>
<dbReference type="Pfam" id="PF13622">
    <property type="entry name" value="4HBT_3"/>
    <property type="match status" value="1"/>
</dbReference>
<protein>
    <recommendedName>
        <fullName evidence="5">Thioesterase family protein</fullName>
    </recommendedName>
</protein>
<evidence type="ECO:0008006" key="5">
    <source>
        <dbReference type="Google" id="ProtNLM"/>
    </source>
</evidence>
<dbReference type="SUPFAM" id="SSF54637">
    <property type="entry name" value="Thioesterase/thiol ester dehydrase-isomerase"/>
    <property type="match status" value="2"/>
</dbReference>
<feature type="domain" description="Acyl-CoA thioesterase-like N-terminal HotDog" evidence="1">
    <location>
        <begin position="23"/>
        <end position="111"/>
    </location>
</feature>
<dbReference type="AlphaFoldDB" id="A0A6G1GU65"/>
<dbReference type="Gene3D" id="2.40.160.210">
    <property type="entry name" value="Acyl-CoA thioesterase, double hotdog domain"/>
    <property type="match status" value="1"/>
</dbReference>
<keyword evidence="4" id="KW-1185">Reference proteome</keyword>
<feature type="domain" description="Acyl-CoA thioesterase-like C-terminal" evidence="2">
    <location>
        <begin position="153"/>
        <end position="281"/>
    </location>
</feature>
<evidence type="ECO:0000259" key="1">
    <source>
        <dbReference type="Pfam" id="PF13622"/>
    </source>
</evidence>
<dbReference type="OrthoDB" id="2532955at2759"/>
<name>A0A6G1GU65_9PEZI</name>
<organism evidence="3 4">
    <name type="scientific">Aulographum hederae CBS 113979</name>
    <dbReference type="NCBI Taxonomy" id="1176131"/>
    <lineage>
        <taxon>Eukaryota</taxon>
        <taxon>Fungi</taxon>
        <taxon>Dikarya</taxon>
        <taxon>Ascomycota</taxon>
        <taxon>Pezizomycotina</taxon>
        <taxon>Dothideomycetes</taxon>
        <taxon>Pleosporomycetidae</taxon>
        <taxon>Aulographales</taxon>
        <taxon>Aulographaceae</taxon>
    </lineage>
</organism>
<sequence>MSSFEDATRIEALDGHTYSADFKDDWCIGSVPNGGYVTSCFMRVVSLYFGSTLRAQNQPHTITLHLEFLRRTEVGPATFKVKDVKLGRATSIVHVTLSQAGREEVVGYITNSNLDTETGVTFETGWALHPPPQAADVQKMKAGKDDNWEEWDSVPFASFRKASQRVRWFLPRQGQPSKSMSDEWLTFRSGESFTNESIGFISDMFQQVVENYKKKGEKVAYWYPTLLLNLDIKKAMPPEGLEFVFLRARSKKIKNGRLDLEITILDETGDVIALSNHVSMVLGAERNLAQRRKTDGSSKI</sequence>
<dbReference type="InterPro" id="IPR029069">
    <property type="entry name" value="HotDog_dom_sf"/>
</dbReference>
<proteinExistence type="predicted"/>
<dbReference type="InterPro" id="IPR042171">
    <property type="entry name" value="Acyl-CoA_hotdog"/>
</dbReference>
<evidence type="ECO:0000259" key="2">
    <source>
        <dbReference type="Pfam" id="PF20789"/>
    </source>
</evidence>
<dbReference type="Proteomes" id="UP000800041">
    <property type="component" value="Unassembled WGS sequence"/>
</dbReference>
<dbReference type="InterPro" id="IPR052389">
    <property type="entry name" value="Sec_Metab_Biosynth-Assoc"/>
</dbReference>
<reference evidence="3" key="1">
    <citation type="journal article" date="2020" name="Stud. Mycol.">
        <title>101 Dothideomycetes genomes: a test case for predicting lifestyles and emergence of pathogens.</title>
        <authorList>
            <person name="Haridas S."/>
            <person name="Albert R."/>
            <person name="Binder M."/>
            <person name="Bloem J."/>
            <person name="Labutti K."/>
            <person name="Salamov A."/>
            <person name="Andreopoulos B."/>
            <person name="Baker S."/>
            <person name="Barry K."/>
            <person name="Bills G."/>
            <person name="Bluhm B."/>
            <person name="Cannon C."/>
            <person name="Castanera R."/>
            <person name="Culley D."/>
            <person name="Daum C."/>
            <person name="Ezra D."/>
            <person name="Gonzalez J."/>
            <person name="Henrissat B."/>
            <person name="Kuo A."/>
            <person name="Liang C."/>
            <person name="Lipzen A."/>
            <person name="Lutzoni F."/>
            <person name="Magnuson J."/>
            <person name="Mondo S."/>
            <person name="Nolan M."/>
            <person name="Ohm R."/>
            <person name="Pangilinan J."/>
            <person name="Park H.-J."/>
            <person name="Ramirez L."/>
            <person name="Alfaro M."/>
            <person name="Sun H."/>
            <person name="Tritt A."/>
            <person name="Yoshinaga Y."/>
            <person name="Zwiers L.-H."/>
            <person name="Turgeon B."/>
            <person name="Goodwin S."/>
            <person name="Spatafora J."/>
            <person name="Crous P."/>
            <person name="Grigoriev I."/>
        </authorList>
    </citation>
    <scope>NUCLEOTIDE SEQUENCE</scope>
    <source>
        <strain evidence="3">CBS 113979</strain>
    </source>
</reference>
<dbReference type="PANTHER" id="PTHR38110:SF1">
    <property type="entry name" value="THIOESTERASE DOMAIN-CONTAINING PROTEIN"/>
    <property type="match status" value="1"/>
</dbReference>
<evidence type="ECO:0000313" key="4">
    <source>
        <dbReference type="Proteomes" id="UP000800041"/>
    </source>
</evidence>
<dbReference type="Pfam" id="PF20789">
    <property type="entry name" value="4HBT_3C"/>
    <property type="match status" value="1"/>
</dbReference>
<accession>A0A6G1GU65</accession>
<gene>
    <name evidence="3" type="ORF">K402DRAFT_455688</name>
</gene>
<dbReference type="PANTHER" id="PTHR38110">
    <property type="entry name" value="CHROMOSOME 23, WHOLE GENOME SHOTGUN SEQUENCE"/>
    <property type="match status" value="1"/>
</dbReference>
<evidence type="ECO:0000313" key="3">
    <source>
        <dbReference type="EMBL" id="KAF1984506.1"/>
    </source>
</evidence>